<keyword evidence="2" id="KW-1133">Transmembrane helix</keyword>
<proteinExistence type="predicted"/>
<feature type="transmembrane region" description="Helical" evidence="2">
    <location>
        <begin position="66"/>
        <end position="83"/>
    </location>
</feature>
<protein>
    <recommendedName>
        <fullName evidence="5">DUF308 domain-containing protein</fullName>
    </recommendedName>
</protein>
<accession>A0ABW2ZR41</accession>
<gene>
    <name evidence="3" type="ORF">ACFQZV_07360</name>
</gene>
<evidence type="ECO:0000256" key="1">
    <source>
        <dbReference type="SAM" id="MobiDB-lite"/>
    </source>
</evidence>
<dbReference type="Proteomes" id="UP001597042">
    <property type="component" value="Unassembled WGS sequence"/>
</dbReference>
<organism evidence="3 4">
    <name type="scientific">Microbacterium koreense</name>
    <dbReference type="NCBI Taxonomy" id="323761"/>
    <lineage>
        <taxon>Bacteria</taxon>
        <taxon>Bacillati</taxon>
        <taxon>Actinomycetota</taxon>
        <taxon>Actinomycetes</taxon>
        <taxon>Micrococcales</taxon>
        <taxon>Microbacteriaceae</taxon>
        <taxon>Microbacterium</taxon>
    </lineage>
</organism>
<keyword evidence="2" id="KW-0472">Membrane</keyword>
<reference evidence="4" key="1">
    <citation type="journal article" date="2019" name="Int. J. Syst. Evol. Microbiol.">
        <title>The Global Catalogue of Microorganisms (GCM) 10K type strain sequencing project: providing services to taxonomists for standard genome sequencing and annotation.</title>
        <authorList>
            <consortium name="The Broad Institute Genomics Platform"/>
            <consortium name="The Broad Institute Genome Sequencing Center for Infectious Disease"/>
            <person name="Wu L."/>
            <person name="Ma J."/>
        </authorList>
    </citation>
    <scope>NUCLEOTIDE SEQUENCE [LARGE SCALE GENOMIC DNA]</scope>
    <source>
        <strain evidence="4">CCUG 50754</strain>
    </source>
</reference>
<feature type="transmembrane region" description="Helical" evidence="2">
    <location>
        <begin position="39"/>
        <end position="60"/>
    </location>
</feature>
<feature type="compositionally biased region" description="Basic and acidic residues" evidence="1">
    <location>
        <begin position="1"/>
        <end position="16"/>
    </location>
</feature>
<sequence>MNDSRHDPHGPARLPDEQPPDPTDLRNQSALQAGSTRRWLIPSAVLAVVTIVLFCLAFQLQPVLPLVGIVFVMGMWIAMFVVARKGGRGVRTNRILAWLMGGLAVGALLVAIGIYLVETLSTLSGPS</sequence>
<keyword evidence="4" id="KW-1185">Reference proteome</keyword>
<evidence type="ECO:0000256" key="2">
    <source>
        <dbReference type="SAM" id="Phobius"/>
    </source>
</evidence>
<evidence type="ECO:0000313" key="3">
    <source>
        <dbReference type="EMBL" id="MFD0781117.1"/>
    </source>
</evidence>
<comment type="caution">
    <text evidence="3">The sequence shown here is derived from an EMBL/GenBank/DDBJ whole genome shotgun (WGS) entry which is preliminary data.</text>
</comment>
<feature type="transmembrane region" description="Helical" evidence="2">
    <location>
        <begin position="95"/>
        <end position="117"/>
    </location>
</feature>
<feature type="region of interest" description="Disordered" evidence="1">
    <location>
        <begin position="1"/>
        <end position="28"/>
    </location>
</feature>
<name>A0ABW2ZR41_9MICO</name>
<dbReference type="EMBL" id="JBHTIM010000001">
    <property type="protein sequence ID" value="MFD0781117.1"/>
    <property type="molecule type" value="Genomic_DNA"/>
</dbReference>
<keyword evidence="2" id="KW-0812">Transmembrane</keyword>
<evidence type="ECO:0008006" key="5">
    <source>
        <dbReference type="Google" id="ProtNLM"/>
    </source>
</evidence>
<dbReference type="RefSeq" id="WP_378750199.1">
    <property type="nucleotide sequence ID" value="NZ_JBHSSV010000002.1"/>
</dbReference>
<evidence type="ECO:0000313" key="4">
    <source>
        <dbReference type="Proteomes" id="UP001597042"/>
    </source>
</evidence>